<evidence type="ECO:0000313" key="2">
    <source>
        <dbReference type="Proteomes" id="UP000294963"/>
    </source>
</evidence>
<reference evidence="1 2" key="1">
    <citation type="submission" date="2019-03" db="EMBL/GenBank/DDBJ databases">
        <title>Genomic analyses of the natural microbiome of Caenorhabditis elegans.</title>
        <authorList>
            <person name="Samuel B."/>
        </authorList>
    </citation>
    <scope>NUCLEOTIDE SEQUENCE [LARGE SCALE GENOMIC DNA]</scope>
    <source>
        <strain evidence="1 2">JUb89</strain>
    </source>
</reference>
<keyword evidence="2" id="KW-1185">Reference proteome</keyword>
<dbReference type="Proteomes" id="UP000294963">
    <property type="component" value="Unassembled WGS sequence"/>
</dbReference>
<organism evidence="1 2">
    <name type="scientific">Acinetobacter calcoaceticus</name>
    <dbReference type="NCBI Taxonomy" id="471"/>
    <lineage>
        <taxon>Bacteria</taxon>
        <taxon>Pseudomonadati</taxon>
        <taxon>Pseudomonadota</taxon>
        <taxon>Gammaproteobacteria</taxon>
        <taxon>Moraxellales</taxon>
        <taxon>Moraxellaceae</taxon>
        <taxon>Acinetobacter</taxon>
        <taxon>Acinetobacter calcoaceticus/baumannii complex</taxon>
    </lineage>
</organism>
<accession>A0A4R1XN82</accession>
<proteinExistence type="predicted"/>
<name>A0A4R1XN82_ACICA</name>
<comment type="caution">
    <text evidence="1">The sequence shown here is derived from an EMBL/GenBank/DDBJ whole genome shotgun (WGS) entry which is preliminary data.</text>
</comment>
<gene>
    <name evidence="1" type="ORF">EC844_11629</name>
</gene>
<sequence>MRRLSEQTGNTIDWEDQKEQHIHSGLISEIRVADHNEQ</sequence>
<protein>
    <submittedName>
        <fullName evidence="1">Uncharacterized protein</fullName>
    </submittedName>
</protein>
<evidence type="ECO:0000313" key="1">
    <source>
        <dbReference type="EMBL" id="TCM65066.1"/>
    </source>
</evidence>
<dbReference type="EMBL" id="SLVJ01000016">
    <property type="protein sequence ID" value="TCM65066.1"/>
    <property type="molecule type" value="Genomic_DNA"/>
</dbReference>
<dbReference type="AlphaFoldDB" id="A0A4R1XN82"/>